<accession>C1E4C7</accession>
<evidence type="ECO:0000256" key="4">
    <source>
        <dbReference type="ARBA" id="ARBA00022840"/>
    </source>
</evidence>
<evidence type="ECO:0000259" key="5">
    <source>
        <dbReference type="PROSITE" id="PS51192"/>
    </source>
</evidence>
<reference evidence="7 8" key="1">
    <citation type="journal article" date="2009" name="Science">
        <title>Green evolution and dynamic adaptations revealed by genomes of the marine picoeukaryotes Micromonas.</title>
        <authorList>
            <person name="Worden A.Z."/>
            <person name="Lee J.H."/>
            <person name="Mock T."/>
            <person name="Rouze P."/>
            <person name="Simmons M.P."/>
            <person name="Aerts A.L."/>
            <person name="Allen A.E."/>
            <person name="Cuvelier M.L."/>
            <person name="Derelle E."/>
            <person name="Everett M.V."/>
            <person name="Foulon E."/>
            <person name="Grimwood J."/>
            <person name="Gundlach H."/>
            <person name="Henrissat B."/>
            <person name="Napoli C."/>
            <person name="McDonald S.M."/>
            <person name="Parker M.S."/>
            <person name="Rombauts S."/>
            <person name="Salamov A."/>
            <person name="Von Dassow P."/>
            <person name="Badger J.H."/>
            <person name="Coutinho P.M."/>
            <person name="Demir E."/>
            <person name="Dubchak I."/>
            <person name="Gentemann C."/>
            <person name="Eikrem W."/>
            <person name="Gready J.E."/>
            <person name="John U."/>
            <person name="Lanier W."/>
            <person name="Lindquist E.A."/>
            <person name="Lucas S."/>
            <person name="Mayer K.F."/>
            <person name="Moreau H."/>
            <person name="Not F."/>
            <person name="Otillar R."/>
            <person name="Panaud O."/>
            <person name="Pangilinan J."/>
            <person name="Paulsen I."/>
            <person name="Piegu B."/>
            <person name="Poliakov A."/>
            <person name="Robbens S."/>
            <person name="Schmutz J."/>
            <person name="Toulza E."/>
            <person name="Wyss T."/>
            <person name="Zelensky A."/>
            <person name="Zhou K."/>
            <person name="Armbrust E.V."/>
            <person name="Bhattacharya D."/>
            <person name="Goodenough U.W."/>
            <person name="Van de Peer Y."/>
            <person name="Grigoriev I.V."/>
        </authorList>
    </citation>
    <scope>NUCLEOTIDE SEQUENCE [LARGE SCALE GENOMIC DNA]</scope>
    <source>
        <strain evidence="8">RCC299 / NOUM17</strain>
    </source>
</reference>
<dbReference type="eggNOG" id="KOG4284">
    <property type="taxonomic scope" value="Eukaryota"/>
</dbReference>
<dbReference type="Pfam" id="PF00270">
    <property type="entry name" value="DEAD"/>
    <property type="match status" value="1"/>
</dbReference>
<proteinExistence type="predicted"/>
<gene>
    <name evidence="7" type="ORF">MICPUN_80840</name>
</gene>
<evidence type="ECO:0008006" key="9">
    <source>
        <dbReference type="Google" id="ProtNLM"/>
    </source>
</evidence>
<dbReference type="Gene3D" id="3.40.50.300">
    <property type="entry name" value="P-loop containing nucleotide triphosphate hydrolases"/>
    <property type="match status" value="2"/>
</dbReference>
<evidence type="ECO:0000313" key="8">
    <source>
        <dbReference type="Proteomes" id="UP000002009"/>
    </source>
</evidence>
<dbReference type="InterPro" id="IPR027417">
    <property type="entry name" value="P-loop_NTPase"/>
</dbReference>
<keyword evidence="1" id="KW-0547">Nucleotide-binding</keyword>
<dbReference type="SMART" id="SM00487">
    <property type="entry name" value="DEXDc"/>
    <property type="match status" value="1"/>
</dbReference>
<dbReference type="GO" id="GO:0005829">
    <property type="term" value="C:cytosol"/>
    <property type="evidence" value="ECO:0007669"/>
    <property type="project" value="TreeGrafter"/>
</dbReference>
<dbReference type="GO" id="GO:0016787">
    <property type="term" value="F:hydrolase activity"/>
    <property type="evidence" value="ECO:0007669"/>
    <property type="project" value="UniProtKB-KW"/>
</dbReference>
<dbReference type="PROSITE" id="PS51194">
    <property type="entry name" value="HELICASE_CTER"/>
    <property type="match status" value="1"/>
</dbReference>
<keyword evidence="2" id="KW-0378">Hydrolase</keyword>
<dbReference type="InterPro" id="IPR011545">
    <property type="entry name" value="DEAD/DEAH_box_helicase_dom"/>
</dbReference>
<dbReference type="STRING" id="296587.C1E4C7"/>
<feature type="non-terminal residue" evidence="7">
    <location>
        <position position="355"/>
    </location>
</feature>
<dbReference type="PROSITE" id="PS51192">
    <property type="entry name" value="HELICASE_ATP_BIND_1"/>
    <property type="match status" value="1"/>
</dbReference>
<evidence type="ECO:0000256" key="3">
    <source>
        <dbReference type="ARBA" id="ARBA00022806"/>
    </source>
</evidence>
<dbReference type="OMA" id="WRDREAN"/>
<dbReference type="SMART" id="SM00490">
    <property type="entry name" value="HELICc"/>
    <property type="match status" value="1"/>
</dbReference>
<sequence>QEAVVRGLNLSGFTIPSPVQRAAIPLGRLGADLVVQAKSGTGKTVTFGAILCERVDRSSAYPQALVLAPTREVALQSRDALAKLARALDPPALRVACFLGGLPVADDRAALASGCQLCVGTPGRVRQLLEEGSMAPGGIRTLVIDEADALVGGAFEHDVLFVHSMLPERKQVMAFSATYPSRTLARIETMTRSPQRVAMCSQNTAALRAVRQHYLLVDVPGGECGPNAPSDNRVFAAVAFHQAVVFCRSAGRGEALTRRLTSEGYPAVFTAGTLPQKKRMDAMDAMRRFRARVLVSTDLTARGVDLERVNLVTHLDVPRDASTYAHRVGRTGRFGTAGLSVTVVTTAELSRLREL</sequence>
<keyword evidence="3" id="KW-0347">Helicase</keyword>
<dbReference type="GO" id="GO:0005524">
    <property type="term" value="F:ATP binding"/>
    <property type="evidence" value="ECO:0007669"/>
    <property type="project" value="UniProtKB-KW"/>
</dbReference>
<dbReference type="Pfam" id="PF00271">
    <property type="entry name" value="Helicase_C"/>
    <property type="match status" value="1"/>
</dbReference>
<dbReference type="RefSeq" id="XP_002501834.1">
    <property type="nucleotide sequence ID" value="XM_002501788.1"/>
</dbReference>
<evidence type="ECO:0000256" key="1">
    <source>
        <dbReference type="ARBA" id="ARBA00022741"/>
    </source>
</evidence>
<dbReference type="KEGG" id="mis:MICPUN_80840"/>
<feature type="non-terminal residue" evidence="7">
    <location>
        <position position="1"/>
    </location>
</feature>
<dbReference type="CDD" id="cd18787">
    <property type="entry name" value="SF2_C_DEAD"/>
    <property type="match status" value="1"/>
</dbReference>
<dbReference type="EMBL" id="CP001325">
    <property type="protein sequence ID" value="ACO63092.1"/>
    <property type="molecule type" value="Genomic_DNA"/>
</dbReference>
<feature type="domain" description="Helicase ATP-binding" evidence="5">
    <location>
        <begin position="24"/>
        <end position="197"/>
    </location>
</feature>
<dbReference type="InterPro" id="IPR014001">
    <property type="entry name" value="Helicase_ATP-bd"/>
</dbReference>
<dbReference type="PANTHER" id="PTHR47959:SF1">
    <property type="entry name" value="ATP-DEPENDENT RNA HELICASE DBPA"/>
    <property type="match status" value="1"/>
</dbReference>
<dbReference type="InterPro" id="IPR001650">
    <property type="entry name" value="Helicase_C-like"/>
</dbReference>
<evidence type="ECO:0000313" key="7">
    <source>
        <dbReference type="EMBL" id="ACO63092.1"/>
    </source>
</evidence>
<dbReference type="AlphaFoldDB" id="C1E4C7"/>
<dbReference type="OrthoDB" id="434041at2759"/>
<dbReference type="InterPro" id="IPR050079">
    <property type="entry name" value="DEAD_box_RNA_helicase"/>
</dbReference>
<dbReference type="PANTHER" id="PTHR47959">
    <property type="entry name" value="ATP-DEPENDENT RNA HELICASE RHLE-RELATED"/>
    <property type="match status" value="1"/>
</dbReference>
<dbReference type="InParanoid" id="C1E4C7"/>
<dbReference type="GO" id="GO:0003724">
    <property type="term" value="F:RNA helicase activity"/>
    <property type="evidence" value="ECO:0007669"/>
    <property type="project" value="TreeGrafter"/>
</dbReference>
<dbReference type="GO" id="GO:0003676">
    <property type="term" value="F:nucleic acid binding"/>
    <property type="evidence" value="ECO:0007669"/>
    <property type="project" value="InterPro"/>
</dbReference>
<evidence type="ECO:0000256" key="2">
    <source>
        <dbReference type="ARBA" id="ARBA00022801"/>
    </source>
</evidence>
<evidence type="ECO:0000259" key="6">
    <source>
        <dbReference type="PROSITE" id="PS51194"/>
    </source>
</evidence>
<organism evidence="7 8">
    <name type="scientific">Micromonas commoda (strain RCC299 / NOUM17 / CCMP2709)</name>
    <name type="common">Picoplanktonic green alga</name>
    <dbReference type="NCBI Taxonomy" id="296587"/>
    <lineage>
        <taxon>Eukaryota</taxon>
        <taxon>Viridiplantae</taxon>
        <taxon>Chlorophyta</taxon>
        <taxon>Mamiellophyceae</taxon>
        <taxon>Mamiellales</taxon>
        <taxon>Mamiellaceae</taxon>
        <taxon>Micromonas</taxon>
    </lineage>
</organism>
<dbReference type="GeneID" id="8242729"/>
<feature type="domain" description="Helicase C-terminal" evidence="6">
    <location>
        <begin position="230"/>
        <end position="355"/>
    </location>
</feature>
<dbReference type="SUPFAM" id="SSF52540">
    <property type="entry name" value="P-loop containing nucleoside triphosphate hydrolases"/>
    <property type="match status" value="1"/>
</dbReference>
<keyword evidence="4" id="KW-0067">ATP-binding</keyword>
<name>C1E4C7_MICCC</name>
<keyword evidence="8" id="KW-1185">Reference proteome</keyword>
<protein>
    <recommendedName>
        <fullName evidence="9">RNA helicase</fullName>
    </recommendedName>
</protein>
<dbReference type="Proteomes" id="UP000002009">
    <property type="component" value="Chromosome 4"/>
</dbReference>